<sequence>MPKYGAYQRESSREEREARRQVHPIWRGVGFALIILIPMLSYAATEVILQQNAINQWFPMPFDLVAKRGDFLYNGDPWLYFKIILTITIMLVLYAVLTMVTFIINSLFAPPRYGPLDAPPIKAKVRKRAR</sequence>
<evidence type="ECO:0000256" key="1">
    <source>
        <dbReference type="SAM" id="Phobius"/>
    </source>
</evidence>
<feature type="transmembrane region" description="Helical" evidence="1">
    <location>
        <begin position="25"/>
        <end position="44"/>
    </location>
</feature>
<comment type="caution">
    <text evidence="2">The sequence shown here is derived from an EMBL/GenBank/DDBJ whole genome shotgun (WGS) entry which is preliminary data.</text>
</comment>
<gene>
    <name evidence="2" type="ORF">ENT37_09490</name>
</gene>
<keyword evidence="1" id="KW-0812">Transmembrane</keyword>
<name>A0A7C4PMA5_9CHLR</name>
<evidence type="ECO:0000313" key="2">
    <source>
        <dbReference type="EMBL" id="HGS22089.1"/>
    </source>
</evidence>
<dbReference type="EMBL" id="DSYK01000461">
    <property type="protein sequence ID" value="HGS22089.1"/>
    <property type="molecule type" value="Genomic_DNA"/>
</dbReference>
<accession>A0A7C4PMA5</accession>
<reference evidence="2" key="1">
    <citation type="journal article" date="2020" name="mSystems">
        <title>Genome- and Community-Level Interaction Insights into Carbon Utilization and Element Cycling Functions of Hydrothermarchaeota in Hydrothermal Sediment.</title>
        <authorList>
            <person name="Zhou Z."/>
            <person name="Liu Y."/>
            <person name="Xu W."/>
            <person name="Pan J."/>
            <person name="Luo Z.H."/>
            <person name="Li M."/>
        </authorList>
    </citation>
    <scope>NUCLEOTIDE SEQUENCE [LARGE SCALE GENOMIC DNA]</scope>
    <source>
        <strain evidence="2">SpSt-573</strain>
    </source>
</reference>
<keyword evidence="1" id="KW-0472">Membrane</keyword>
<proteinExistence type="predicted"/>
<organism evidence="2">
    <name type="scientific">Anaerolinea thermolimosa</name>
    <dbReference type="NCBI Taxonomy" id="229919"/>
    <lineage>
        <taxon>Bacteria</taxon>
        <taxon>Bacillati</taxon>
        <taxon>Chloroflexota</taxon>
        <taxon>Anaerolineae</taxon>
        <taxon>Anaerolineales</taxon>
        <taxon>Anaerolineaceae</taxon>
        <taxon>Anaerolinea</taxon>
    </lineage>
</organism>
<keyword evidence="1" id="KW-1133">Transmembrane helix</keyword>
<feature type="transmembrane region" description="Helical" evidence="1">
    <location>
        <begin position="79"/>
        <end position="104"/>
    </location>
</feature>
<dbReference type="AlphaFoldDB" id="A0A7C4PMA5"/>
<protein>
    <submittedName>
        <fullName evidence="2">Uncharacterized protein</fullName>
    </submittedName>
</protein>